<dbReference type="GO" id="GO:0004045">
    <property type="term" value="F:peptidyl-tRNA hydrolase activity"/>
    <property type="evidence" value="ECO:0007669"/>
    <property type="project" value="UniProtKB-EC"/>
</dbReference>
<evidence type="ECO:0000256" key="8">
    <source>
        <dbReference type="RuleBase" id="RU004320"/>
    </source>
</evidence>
<dbReference type="Pfam" id="PF01195">
    <property type="entry name" value="Pept_tRNA_hydro"/>
    <property type="match status" value="1"/>
</dbReference>
<dbReference type="PANTHER" id="PTHR17224">
    <property type="entry name" value="PEPTIDYL-TRNA HYDROLASE"/>
    <property type="match status" value="1"/>
</dbReference>
<keyword evidence="3 7" id="KW-0378">Hydrolase</keyword>
<gene>
    <name evidence="9" type="ORF">UY81_C0067G0002</name>
</gene>
<comment type="catalytic activity">
    <reaction evidence="7">
        <text>an N-acyl-L-alpha-aminoacyl-tRNA + H2O = an N-acyl-L-amino acid + a tRNA + H(+)</text>
        <dbReference type="Rhea" id="RHEA:54448"/>
        <dbReference type="Rhea" id="RHEA-COMP:10123"/>
        <dbReference type="Rhea" id="RHEA-COMP:13883"/>
        <dbReference type="ChEBI" id="CHEBI:15377"/>
        <dbReference type="ChEBI" id="CHEBI:15378"/>
        <dbReference type="ChEBI" id="CHEBI:59874"/>
        <dbReference type="ChEBI" id="CHEBI:78442"/>
        <dbReference type="ChEBI" id="CHEBI:138191"/>
        <dbReference type="EC" id="3.1.1.29"/>
    </reaction>
</comment>
<evidence type="ECO:0000256" key="5">
    <source>
        <dbReference type="ARBA" id="ARBA00038063"/>
    </source>
</evidence>
<protein>
    <recommendedName>
        <fullName evidence="6 7">Peptidyl-tRNA hydrolase</fullName>
        <ecNumber evidence="1 7">3.1.1.29</ecNumber>
    </recommendedName>
</protein>
<evidence type="ECO:0000313" key="9">
    <source>
        <dbReference type="EMBL" id="KKW34623.1"/>
    </source>
</evidence>
<reference evidence="9 10" key="1">
    <citation type="journal article" date="2015" name="Nature">
        <title>rRNA introns, odd ribosomes, and small enigmatic genomes across a large radiation of phyla.</title>
        <authorList>
            <person name="Brown C.T."/>
            <person name="Hug L.A."/>
            <person name="Thomas B.C."/>
            <person name="Sharon I."/>
            <person name="Castelle C.J."/>
            <person name="Singh A."/>
            <person name="Wilkins M.J."/>
            <person name="Williams K.H."/>
            <person name="Banfield J.F."/>
        </authorList>
    </citation>
    <scope>NUCLEOTIDE SEQUENCE [LARGE SCALE GENOMIC DNA]</scope>
</reference>
<comment type="similarity">
    <text evidence="5 8">Belongs to the PTH family.</text>
</comment>
<evidence type="ECO:0000256" key="1">
    <source>
        <dbReference type="ARBA" id="ARBA00013260"/>
    </source>
</evidence>
<evidence type="ECO:0000256" key="4">
    <source>
        <dbReference type="ARBA" id="ARBA00022884"/>
    </source>
</evidence>
<dbReference type="InterPro" id="IPR001328">
    <property type="entry name" value="Pept_tRNA_hydro"/>
</dbReference>
<dbReference type="EMBL" id="LCRM01000067">
    <property type="protein sequence ID" value="KKW34623.1"/>
    <property type="molecule type" value="Genomic_DNA"/>
</dbReference>
<dbReference type="Proteomes" id="UP000034290">
    <property type="component" value="Unassembled WGS sequence"/>
</dbReference>
<dbReference type="Gene3D" id="3.40.50.1470">
    <property type="entry name" value="Peptidyl-tRNA hydrolase"/>
    <property type="match status" value="1"/>
</dbReference>
<evidence type="ECO:0000256" key="7">
    <source>
        <dbReference type="RuleBase" id="RU000673"/>
    </source>
</evidence>
<dbReference type="PANTHER" id="PTHR17224:SF1">
    <property type="entry name" value="PEPTIDYL-TRNA HYDROLASE"/>
    <property type="match status" value="1"/>
</dbReference>
<evidence type="ECO:0000256" key="3">
    <source>
        <dbReference type="ARBA" id="ARBA00022801"/>
    </source>
</evidence>
<dbReference type="EC" id="3.1.1.29" evidence="1 7"/>
<proteinExistence type="inferred from homology"/>
<dbReference type="GO" id="GO:0000049">
    <property type="term" value="F:tRNA binding"/>
    <property type="evidence" value="ECO:0007669"/>
    <property type="project" value="UniProtKB-KW"/>
</dbReference>
<sequence>MLACADMAWVIVGLGNPGEEYARTRHNAGRMALEYFASAKDLTPLKEDRKNKVHVSKGAIKKTLVALIAPDTYMNKSGSAVVKYVKPARPNGRSGGSAKAAERMVVVYDDLDVPLGTVKISFDRGSGGHKGLESVMRAVKTKKFTRVRIGVSPATTGGTLKKPSGEKEVLDFILAQFRAHEMEELKRVNKRVAAILECIVLEGRMAAMNRFNRG</sequence>
<name>A0A0G1XTZ3_9BACT</name>
<dbReference type="AlphaFoldDB" id="A0A0G1XTZ3"/>
<dbReference type="InterPro" id="IPR018171">
    <property type="entry name" value="Pept_tRNA_hydro_CS"/>
</dbReference>
<evidence type="ECO:0000313" key="10">
    <source>
        <dbReference type="Proteomes" id="UP000034290"/>
    </source>
</evidence>
<evidence type="ECO:0000256" key="6">
    <source>
        <dbReference type="ARBA" id="ARBA00050038"/>
    </source>
</evidence>
<comment type="caution">
    <text evidence="9">The sequence shown here is derived from an EMBL/GenBank/DDBJ whole genome shotgun (WGS) entry which is preliminary data.</text>
</comment>
<dbReference type="CDD" id="cd00462">
    <property type="entry name" value="PTH"/>
    <property type="match status" value="1"/>
</dbReference>
<dbReference type="PROSITE" id="PS01195">
    <property type="entry name" value="PEPT_TRNA_HYDROL_1"/>
    <property type="match status" value="1"/>
</dbReference>
<evidence type="ECO:0000256" key="2">
    <source>
        <dbReference type="ARBA" id="ARBA00022555"/>
    </source>
</evidence>
<dbReference type="InterPro" id="IPR036416">
    <property type="entry name" value="Pept_tRNA_hydro_sf"/>
</dbReference>
<accession>A0A0G1XTZ3</accession>
<dbReference type="PATRIC" id="fig|1618650.3.peg.631"/>
<organism evidence="9 10">
    <name type="scientific">Candidatus Giovannonibacteria bacterium GW2011_GWA2_53_7</name>
    <dbReference type="NCBI Taxonomy" id="1618650"/>
    <lineage>
        <taxon>Bacteria</taxon>
        <taxon>Candidatus Giovannoniibacteriota</taxon>
    </lineage>
</organism>
<dbReference type="NCBIfam" id="TIGR00447">
    <property type="entry name" value="pth"/>
    <property type="match status" value="1"/>
</dbReference>
<dbReference type="SUPFAM" id="SSF53178">
    <property type="entry name" value="Peptidyl-tRNA hydrolase-like"/>
    <property type="match status" value="1"/>
</dbReference>
<keyword evidence="4" id="KW-0694">RNA-binding</keyword>
<keyword evidence="2" id="KW-0820">tRNA-binding</keyword>